<keyword evidence="2" id="KW-1185">Reference proteome</keyword>
<gene>
    <name evidence="1" type="ORF">HERILL_LOCUS7704</name>
</gene>
<dbReference type="OrthoDB" id="6077919at2759"/>
<dbReference type="EMBL" id="LR899011">
    <property type="protein sequence ID" value="CAD7084828.1"/>
    <property type="molecule type" value="Genomic_DNA"/>
</dbReference>
<evidence type="ECO:0000313" key="2">
    <source>
        <dbReference type="Proteomes" id="UP000594454"/>
    </source>
</evidence>
<reference evidence="1 2" key="1">
    <citation type="submission" date="2020-11" db="EMBL/GenBank/DDBJ databases">
        <authorList>
            <person name="Wallbank WR R."/>
            <person name="Pardo Diaz C."/>
            <person name="Kozak K."/>
            <person name="Martin S."/>
            <person name="Jiggins C."/>
            <person name="Moest M."/>
            <person name="Warren A I."/>
            <person name="Generalovic N T."/>
            <person name="Byers J.R.P. K."/>
            <person name="Montejo-Kovacevich G."/>
            <person name="Yen C E."/>
        </authorList>
    </citation>
    <scope>NUCLEOTIDE SEQUENCE [LARGE SCALE GENOMIC DNA]</scope>
</reference>
<dbReference type="AlphaFoldDB" id="A0A7R8UPX3"/>
<organism evidence="1 2">
    <name type="scientific">Hermetia illucens</name>
    <name type="common">Black soldier fly</name>
    <dbReference type="NCBI Taxonomy" id="343691"/>
    <lineage>
        <taxon>Eukaryota</taxon>
        <taxon>Metazoa</taxon>
        <taxon>Ecdysozoa</taxon>
        <taxon>Arthropoda</taxon>
        <taxon>Hexapoda</taxon>
        <taxon>Insecta</taxon>
        <taxon>Pterygota</taxon>
        <taxon>Neoptera</taxon>
        <taxon>Endopterygota</taxon>
        <taxon>Diptera</taxon>
        <taxon>Brachycera</taxon>
        <taxon>Stratiomyomorpha</taxon>
        <taxon>Stratiomyidae</taxon>
        <taxon>Hermetiinae</taxon>
        <taxon>Hermetia</taxon>
    </lineage>
</organism>
<dbReference type="Proteomes" id="UP000594454">
    <property type="component" value="Chromosome 3"/>
</dbReference>
<dbReference type="InParanoid" id="A0A7R8UPX3"/>
<evidence type="ECO:0000313" key="1">
    <source>
        <dbReference type="EMBL" id="CAD7084828.1"/>
    </source>
</evidence>
<protein>
    <submittedName>
        <fullName evidence="1">Uncharacterized protein</fullName>
    </submittedName>
</protein>
<accession>A0A7R8UPX3</accession>
<name>A0A7R8UPX3_HERIL</name>
<proteinExistence type="predicted"/>
<sequence>MASAVEDPTNNDCQSDDEGEIDGKFEEYMSKVDIIKCPGCLYESSAEEVRTHMKQTHFQQKYCNICEKQFSEWRGAHCLKHLLIAIISQLKEQCSNCSQLFMLDTKRSEEDNFTSVNHQRNTAEDSALCKRLVVYFESGSHSWFILQTTRGVL</sequence>